<sequence length="361" mass="42665">MKKLLTILLILITCIFADKYKVSVDDISQYKVDYKILNPCAVSNDASYFFATERVYDVKKIARGNAYDLIIFRFKDKKLETIDRIPLKIYHLVNVAYDSDRHRIFIVGNRGNKIIRVDPRNNRKKVEFEYQQGQKGFKAGPFVFCHKSKLYATGWFYDEEQNWLGDYVARIAFTKKGVRFQRKASLDYLFKYRFSNRGTVRTNFYVSGDLFYFSLIDQVEKKTFLMELRNKKLTPVDKEHIISTFAATDERIFYITRDADGHYHHFLKNFTTGEKYTIGRENDRFTYPFLVKDRLVVLKTDLKRKTFNAYVGIEKDRYLLQRFIKNETLGAMKISQNAKYYLFMGIDGITIGTLVRNESTE</sequence>
<protein>
    <submittedName>
        <fullName evidence="1">Uncharacterized protein</fullName>
    </submittedName>
</protein>
<dbReference type="AlphaFoldDB" id="A0A5S9IU16"/>
<evidence type="ECO:0000313" key="2">
    <source>
        <dbReference type="Proteomes" id="UP000326354"/>
    </source>
</evidence>
<proteinExistence type="predicted"/>
<dbReference type="EMBL" id="AP019860">
    <property type="protein sequence ID" value="BBM88133.1"/>
    <property type="molecule type" value="Genomic_DNA"/>
</dbReference>
<keyword evidence="2" id="KW-1185">Reference proteome</keyword>
<evidence type="ECO:0000313" key="1">
    <source>
        <dbReference type="EMBL" id="BBM88133.1"/>
    </source>
</evidence>
<dbReference type="Proteomes" id="UP000326354">
    <property type="component" value="Chromosome"/>
</dbReference>
<accession>A0A5S9IU16</accession>
<organism evidence="1 2">
    <name type="scientific">Uabimicrobium amorphum</name>
    <dbReference type="NCBI Taxonomy" id="2596890"/>
    <lineage>
        <taxon>Bacteria</taxon>
        <taxon>Pseudomonadati</taxon>
        <taxon>Planctomycetota</taxon>
        <taxon>Candidatus Uabimicrobiia</taxon>
        <taxon>Candidatus Uabimicrobiales</taxon>
        <taxon>Candidatus Uabimicrobiaceae</taxon>
        <taxon>Candidatus Uabimicrobium</taxon>
    </lineage>
</organism>
<name>A0A5S9IU16_UABAM</name>
<dbReference type="SUPFAM" id="SSF50969">
    <property type="entry name" value="YVTN repeat-like/Quinoprotein amine dehydrogenase"/>
    <property type="match status" value="1"/>
</dbReference>
<dbReference type="RefSeq" id="WP_151972341.1">
    <property type="nucleotide sequence ID" value="NZ_AP019860.1"/>
</dbReference>
<reference evidence="1 2" key="1">
    <citation type="submission" date="2019-08" db="EMBL/GenBank/DDBJ databases">
        <title>Complete genome sequence of Candidatus Uab amorphum.</title>
        <authorList>
            <person name="Shiratori T."/>
            <person name="Suzuki S."/>
            <person name="Kakizawa Y."/>
            <person name="Ishida K."/>
        </authorList>
    </citation>
    <scope>NUCLEOTIDE SEQUENCE [LARGE SCALE GENOMIC DNA]</scope>
    <source>
        <strain evidence="1 2">SRT547</strain>
    </source>
</reference>
<dbReference type="InterPro" id="IPR011044">
    <property type="entry name" value="Quino_amine_DH_bsu"/>
</dbReference>
<gene>
    <name evidence="1" type="ORF">UABAM_06549</name>
</gene>
<dbReference type="KEGG" id="uam:UABAM_06549"/>